<evidence type="ECO:0000313" key="3">
    <source>
        <dbReference type="Proteomes" id="UP001066276"/>
    </source>
</evidence>
<keyword evidence="3" id="KW-1185">Reference proteome</keyword>
<feature type="region of interest" description="Disordered" evidence="1">
    <location>
        <begin position="1"/>
        <end position="45"/>
    </location>
</feature>
<sequence>MHARLGLQAGRGSQHRPPVSRGGGAGRHHQQRKPHTEVAGHASPLRQALVCKRRRRVRTASSGAAAPKCPLRAGARIQRPSEAGSLAARPLGTPWTRAPAPGHGRCYAAHAASV</sequence>
<reference evidence="2" key="1">
    <citation type="journal article" date="2022" name="bioRxiv">
        <title>Sequencing and chromosome-scale assembly of the giantPleurodeles waltlgenome.</title>
        <authorList>
            <person name="Brown T."/>
            <person name="Elewa A."/>
            <person name="Iarovenko S."/>
            <person name="Subramanian E."/>
            <person name="Araus A.J."/>
            <person name="Petzold A."/>
            <person name="Susuki M."/>
            <person name="Suzuki K.-i.T."/>
            <person name="Hayashi T."/>
            <person name="Toyoda A."/>
            <person name="Oliveira C."/>
            <person name="Osipova E."/>
            <person name="Leigh N.D."/>
            <person name="Simon A."/>
            <person name="Yun M.H."/>
        </authorList>
    </citation>
    <scope>NUCLEOTIDE SEQUENCE</scope>
    <source>
        <strain evidence="2">20211129_DDA</strain>
        <tissue evidence="2">Liver</tissue>
    </source>
</reference>
<dbReference type="EMBL" id="JANPWB010000016">
    <property type="protein sequence ID" value="KAJ1082976.1"/>
    <property type="molecule type" value="Genomic_DNA"/>
</dbReference>
<evidence type="ECO:0000256" key="1">
    <source>
        <dbReference type="SAM" id="MobiDB-lite"/>
    </source>
</evidence>
<accession>A0AAV7KU07</accession>
<name>A0AAV7KU07_PLEWA</name>
<dbReference type="AlphaFoldDB" id="A0AAV7KU07"/>
<proteinExistence type="predicted"/>
<evidence type="ECO:0000313" key="2">
    <source>
        <dbReference type="EMBL" id="KAJ1082976.1"/>
    </source>
</evidence>
<organism evidence="2 3">
    <name type="scientific">Pleurodeles waltl</name>
    <name type="common">Iberian ribbed newt</name>
    <dbReference type="NCBI Taxonomy" id="8319"/>
    <lineage>
        <taxon>Eukaryota</taxon>
        <taxon>Metazoa</taxon>
        <taxon>Chordata</taxon>
        <taxon>Craniata</taxon>
        <taxon>Vertebrata</taxon>
        <taxon>Euteleostomi</taxon>
        <taxon>Amphibia</taxon>
        <taxon>Batrachia</taxon>
        <taxon>Caudata</taxon>
        <taxon>Salamandroidea</taxon>
        <taxon>Salamandridae</taxon>
        <taxon>Pleurodelinae</taxon>
        <taxon>Pleurodeles</taxon>
    </lineage>
</organism>
<gene>
    <name evidence="2" type="ORF">NDU88_003137</name>
</gene>
<dbReference type="Proteomes" id="UP001066276">
    <property type="component" value="Chromosome 12"/>
</dbReference>
<protein>
    <submittedName>
        <fullName evidence="2">Uncharacterized protein</fullName>
    </submittedName>
</protein>
<comment type="caution">
    <text evidence="2">The sequence shown here is derived from an EMBL/GenBank/DDBJ whole genome shotgun (WGS) entry which is preliminary data.</text>
</comment>
<feature type="region of interest" description="Disordered" evidence="1">
    <location>
        <begin position="80"/>
        <end position="102"/>
    </location>
</feature>